<dbReference type="Proteomes" id="UP000663801">
    <property type="component" value="Unassembled WGS sequence"/>
</dbReference>
<feature type="transmembrane region" description="Helical" evidence="2">
    <location>
        <begin position="53"/>
        <end position="71"/>
    </location>
</feature>
<gene>
    <name evidence="3" type="ORF">JL107_11600</name>
</gene>
<protein>
    <submittedName>
        <fullName evidence="3">DUF4233 domain-containing protein</fullName>
    </submittedName>
</protein>
<evidence type="ECO:0000313" key="4">
    <source>
        <dbReference type="Proteomes" id="UP000663801"/>
    </source>
</evidence>
<keyword evidence="2" id="KW-0812">Transmembrane</keyword>
<feature type="transmembrane region" description="Helical" evidence="2">
    <location>
        <begin position="78"/>
        <end position="95"/>
    </location>
</feature>
<dbReference type="InterPro" id="IPR025327">
    <property type="entry name" value="DUF4233"/>
</dbReference>
<evidence type="ECO:0000256" key="2">
    <source>
        <dbReference type="SAM" id="Phobius"/>
    </source>
</evidence>
<feature type="compositionally biased region" description="Basic and acidic residues" evidence="1">
    <location>
        <begin position="11"/>
        <end position="21"/>
    </location>
</feature>
<evidence type="ECO:0000313" key="3">
    <source>
        <dbReference type="EMBL" id="MBM9477093.1"/>
    </source>
</evidence>
<dbReference type="Pfam" id="PF14017">
    <property type="entry name" value="DUF4233"/>
    <property type="match status" value="1"/>
</dbReference>
<keyword evidence="2" id="KW-1133">Transmembrane helix</keyword>
<organism evidence="3 4">
    <name type="scientific">Nakamurella flavida</name>
    <dbReference type="NCBI Taxonomy" id="363630"/>
    <lineage>
        <taxon>Bacteria</taxon>
        <taxon>Bacillati</taxon>
        <taxon>Actinomycetota</taxon>
        <taxon>Actinomycetes</taxon>
        <taxon>Nakamurellales</taxon>
        <taxon>Nakamurellaceae</taxon>
        <taxon>Nakamurella</taxon>
    </lineage>
</organism>
<keyword evidence="4" id="KW-1185">Reference proteome</keyword>
<comment type="caution">
    <text evidence="3">The sequence shown here is derived from an EMBL/GenBank/DDBJ whole genome shotgun (WGS) entry which is preliminary data.</text>
</comment>
<reference evidence="3" key="1">
    <citation type="submission" date="2021-01" db="EMBL/GenBank/DDBJ databases">
        <title>KCTC 19127 draft genome.</title>
        <authorList>
            <person name="An D."/>
        </authorList>
    </citation>
    <scope>NUCLEOTIDE SEQUENCE</scope>
    <source>
        <strain evidence="3">KCTC 19127</strain>
    </source>
</reference>
<dbReference type="RefSeq" id="WP_205257189.1">
    <property type="nucleotide sequence ID" value="NZ_BAAAPV010000001.1"/>
</dbReference>
<feature type="transmembrane region" description="Helical" evidence="2">
    <location>
        <begin position="101"/>
        <end position="118"/>
    </location>
</feature>
<feature type="region of interest" description="Disordered" evidence="1">
    <location>
        <begin position="1"/>
        <end position="21"/>
    </location>
</feature>
<dbReference type="AlphaFoldDB" id="A0A938YLV6"/>
<proteinExistence type="predicted"/>
<evidence type="ECO:0000256" key="1">
    <source>
        <dbReference type="SAM" id="MobiDB-lite"/>
    </source>
</evidence>
<sequence length="139" mass="14779">MTAAAEPAGDETPRRRPADPERGLRGIISATLFLEAIVILLAIPVAVNTGNEVGPLGVVLICVLAVLHIGACAVVSRPWVFTMIFVLQALVIAGWALSGSLGVMGVVFALVWGLILWFRTEFRRRQAAGTLPSQQPPPD</sequence>
<name>A0A938YLV6_9ACTN</name>
<accession>A0A938YLV6</accession>
<keyword evidence="2" id="KW-0472">Membrane</keyword>
<dbReference type="EMBL" id="JAERWL010000009">
    <property type="protein sequence ID" value="MBM9477093.1"/>
    <property type="molecule type" value="Genomic_DNA"/>
</dbReference>
<feature type="transmembrane region" description="Helical" evidence="2">
    <location>
        <begin position="24"/>
        <end position="47"/>
    </location>
</feature>